<keyword evidence="1" id="KW-0812">Transmembrane</keyword>
<feature type="transmembrane region" description="Helical" evidence="1">
    <location>
        <begin position="26"/>
        <end position="47"/>
    </location>
</feature>
<evidence type="ECO:0000256" key="1">
    <source>
        <dbReference type="SAM" id="Phobius"/>
    </source>
</evidence>
<keyword evidence="1" id="KW-1133">Transmembrane helix</keyword>
<feature type="transmembrane region" description="Helical" evidence="1">
    <location>
        <begin position="149"/>
        <end position="169"/>
    </location>
</feature>
<protein>
    <submittedName>
        <fullName evidence="3">Uncharacterized protein DUF1648</fullName>
    </submittedName>
</protein>
<comment type="caution">
    <text evidence="3">The sequence shown here is derived from an EMBL/GenBank/DDBJ whole genome shotgun (WGS) entry which is preliminary data.</text>
</comment>
<name>A0A542XY89_9MICO</name>
<organism evidence="3 4">
    <name type="scientific">Leucobacter komagatae</name>
    <dbReference type="NCBI Taxonomy" id="55969"/>
    <lineage>
        <taxon>Bacteria</taxon>
        <taxon>Bacillati</taxon>
        <taxon>Actinomycetota</taxon>
        <taxon>Actinomycetes</taxon>
        <taxon>Micrococcales</taxon>
        <taxon>Microbacteriaceae</taxon>
        <taxon>Leucobacter</taxon>
    </lineage>
</organism>
<dbReference type="Pfam" id="PF07853">
    <property type="entry name" value="DUF1648"/>
    <property type="match status" value="1"/>
</dbReference>
<keyword evidence="1" id="KW-0472">Membrane</keyword>
<evidence type="ECO:0000259" key="2">
    <source>
        <dbReference type="Pfam" id="PF07853"/>
    </source>
</evidence>
<feature type="transmembrane region" description="Helical" evidence="1">
    <location>
        <begin position="116"/>
        <end position="137"/>
    </location>
</feature>
<dbReference type="Proteomes" id="UP000319094">
    <property type="component" value="Unassembled WGS sequence"/>
</dbReference>
<feature type="domain" description="DUF1648" evidence="2">
    <location>
        <begin position="35"/>
        <end position="80"/>
    </location>
</feature>
<proteinExistence type="predicted"/>
<sequence>MTNTVPAQPTPKPHPDLLRARTAARIVGLVIPLGLVVVGVIVTLVWLPRLPNPVAVHWNGAGVADGFGSPMLGLFLFPVAGLTMAALYFLQRAPNWVTGQRPGGDIWGPINRLTPAIALGGATTIFSLDIITTAIQLDLADARQLEPNLAVSIMPAVIGITAAALGYFAQPRLRLLAPVEAESGEVLDLAPAERVAWVGSIGVSRAYFWIMGASLVVLVACLILVASIRPAEPVGVAIVAVSLLAVLVLTVTCMRFNVRIDERGFEARSFVGWPVVRVPAGQVTDVEVSDIHPFGEFGGWGWRISVDGKVGIVMRAGEGIRVTRSRGRPLVVTLDDADSAAAALATAARRARTGDSPDSSGGNE</sequence>
<dbReference type="AlphaFoldDB" id="A0A542XY89"/>
<reference evidence="3 4" key="1">
    <citation type="submission" date="2019-06" db="EMBL/GenBank/DDBJ databases">
        <title>Sequencing the genomes of 1000 actinobacteria strains.</title>
        <authorList>
            <person name="Klenk H.-P."/>
        </authorList>
    </citation>
    <scope>NUCLEOTIDE SEQUENCE [LARGE SCALE GENOMIC DNA]</scope>
    <source>
        <strain evidence="3 4">DSM 8803</strain>
    </source>
</reference>
<feature type="transmembrane region" description="Helical" evidence="1">
    <location>
        <begin position="67"/>
        <end position="90"/>
    </location>
</feature>
<evidence type="ECO:0000313" key="4">
    <source>
        <dbReference type="Proteomes" id="UP000319094"/>
    </source>
</evidence>
<evidence type="ECO:0000313" key="3">
    <source>
        <dbReference type="EMBL" id="TQL40794.1"/>
    </source>
</evidence>
<dbReference type="InterPro" id="IPR012867">
    <property type="entry name" value="DUF1648"/>
</dbReference>
<dbReference type="OrthoDB" id="3178004at2"/>
<accession>A0A542XY89</accession>
<dbReference type="RefSeq" id="WP_141888892.1">
    <property type="nucleotide sequence ID" value="NZ_BAAAUY010000018.1"/>
</dbReference>
<feature type="transmembrane region" description="Helical" evidence="1">
    <location>
        <begin position="234"/>
        <end position="258"/>
    </location>
</feature>
<dbReference type="EMBL" id="VFON01000002">
    <property type="protein sequence ID" value="TQL40794.1"/>
    <property type="molecule type" value="Genomic_DNA"/>
</dbReference>
<keyword evidence="4" id="KW-1185">Reference proteome</keyword>
<feature type="transmembrane region" description="Helical" evidence="1">
    <location>
        <begin position="206"/>
        <end position="228"/>
    </location>
</feature>
<gene>
    <name evidence="3" type="ORF">FB468_3318</name>
</gene>